<comment type="similarity">
    <text evidence="1">Belongs to the bacterial solute-binding protein 1 family.</text>
</comment>
<evidence type="ECO:0000313" key="6">
    <source>
        <dbReference type="Proteomes" id="UP000289794"/>
    </source>
</evidence>
<evidence type="ECO:0000256" key="3">
    <source>
        <dbReference type="ARBA" id="ARBA00022729"/>
    </source>
</evidence>
<evidence type="ECO:0000313" key="5">
    <source>
        <dbReference type="EMBL" id="QBE96398.1"/>
    </source>
</evidence>
<dbReference type="InterPro" id="IPR006061">
    <property type="entry name" value="SBP_1_CS"/>
</dbReference>
<dbReference type="EMBL" id="CP035945">
    <property type="protein sequence ID" value="QBE96398.1"/>
    <property type="molecule type" value="Genomic_DNA"/>
</dbReference>
<dbReference type="Proteomes" id="UP000289794">
    <property type="component" value="Chromosome"/>
</dbReference>
<protein>
    <submittedName>
        <fullName evidence="5">Multiple sugar-binding protein</fullName>
    </submittedName>
</protein>
<dbReference type="Pfam" id="PF13416">
    <property type="entry name" value="SBP_bac_8"/>
    <property type="match status" value="1"/>
</dbReference>
<dbReference type="SUPFAM" id="SSF53850">
    <property type="entry name" value="Periplasmic binding protein-like II"/>
    <property type="match status" value="1"/>
</dbReference>
<dbReference type="PANTHER" id="PTHR43649">
    <property type="entry name" value="ARABINOSE-BINDING PROTEIN-RELATED"/>
    <property type="match status" value="1"/>
</dbReference>
<evidence type="ECO:0000256" key="4">
    <source>
        <dbReference type="SAM" id="SignalP"/>
    </source>
</evidence>
<feature type="signal peptide" evidence="4">
    <location>
        <begin position="1"/>
        <end position="22"/>
    </location>
</feature>
<organism evidence="5 6">
    <name type="scientific">Blautia producta</name>
    <dbReference type="NCBI Taxonomy" id="33035"/>
    <lineage>
        <taxon>Bacteria</taxon>
        <taxon>Bacillati</taxon>
        <taxon>Bacillota</taxon>
        <taxon>Clostridia</taxon>
        <taxon>Lachnospirales</taxon>
        <taxon>Lachnospiraceae</taxon>
        <taxon>Blautia</taxon>
    </lineage>
</organism>
<sequence length="418" mass="47429">MRKRWYLAAFLLCALAAAVLFHWQKGGEKVVQETEEQQKKQIYVLSAYETKLHQQILNEVAENYSSRSGCAKVIMEFIPKENFKKEICLRMDNGKTADLIICDNGMMPALIDMGVFADISEYVEESCQDSMNFQKLWNTTMDDGKYYGIPFTCDPYVLFYNRDVFQKNGLSVPENWDGLLDTCGALQDSVGDKFGFAAKRPEEIYAFYRSLLYACGGSLNTMDQEGGIKAVSILEELKRSRYIGKQTINLTEADVARSFAEGKVLMMANRLSASTILRSSRMEFSAGIVPLPGDVRESLMLSGENIGVTGYADREAYRFLTYLYENDIQERICNAMDTLPVKAAVPYQSKRIGPDEGTEFLNRYINGGWYVETNNSWFEIAQQVSESLYNLMEVRGTSPEDTARELQNAVKLIIIKKR</sequence>
<dbReference type="RefSeq" id="WP_130180611.1">
    <property type="nucleotide sequence ID" value="NZ_CP035945.1"/>
</dbReference>
<dbReference type="PANTHER" id="PTHR43649:SF12">
    <property type="entry name" value="DIACETYLCHITOBIOSE BINDING PROTEIN DASA"/>
    <property type="match status" value="1"/>
</dbReference>
<dbReference type="AlphaFoldDB" id="A0A4V0Z7D3"/>
<proteinExistence type="inferred from homology"/>
<feature type="chain" id="PRO_5039165262" evidence="4">
    <location>
        <begin position="23"/>
        <end position="418"/>
    </location>
</feature>
<evidence type="ECO:0000256" key="2">
    <source>
        <dbReference type="ARBA" id="ARBA00022448"/>
    </source>
</evidence>
<dbReference type="InterPro" id="IPR050490">
    <property type="entry name" value="Bact_solute-bd_prot1"/>
</dbReference>
<gene>
    <name evidence="5" type="primary">msmE_16</name>
    <name evidence="5" type="ORF">PMF13cell1_01942</name>
</gene>
<accession>A0A4V0Z7D3</accession>
<name>A0A4V0Z7D3_9FIRM</name>
<keyword evidence="3 4" id="KW-0732">Signal</keyword>
<reference evidence="5 6" key="1">
    <citation type="submission" date="2019-01" db="EMBL/GenBank/DDBJ databases">
        <title>PMF-metabolizing Aryl O-demethylase.</title>
        <authorList>
            <person name="Kim M."/>
        </authorList>
    </citation>
    <scope>NUCLEOTIDE SEQUENCE [LARGE SCALE GENOMIC DNA]</scope>
    <source>
        <strain evidence="5 6">PMF1</strain>
    </source>
</reference>
<dbReference type="PROSITE" id="PS01037">
    <property type="entry name" value="SBP_BACTERIAL_1"/>
    <property type="match status" value="1"/>
</dbReference>
<dbReference type="Gene3D" id="3.40.190.10">
    <property type="entry name" value="Periplasmic binding protein-like II"/>
    <property type="match status" value="1"/>
</dbReference>
<keyword evidence="2" id="KW-0813">Transport</keyword>
<dbReference type="KEGG" id="bpro:PMF13cell1_01942"/>
<evidence type="ECO:0000256" key="1">
    <source>
        <dbReference type="ARBA" id="ARBA00008520"/>
    </source>
</evidence>
<dbReference type="GO" id="GO:0055085">
    <property type="term" value="P:transmembrane transport"/>
    <property type="evidence" value="ECO:0007669"/>
    <property type="project" value="InterPro"/>
</dbReference>
<dbReference type="InterPro" id="IPR006059">
    <property type="entry name" value="SBP"/>
</dbReference>